<sequence>MGTDTLSNVLQAKKDLLQRQIDMSITIDQLVKEADAYIRKRSLYETLDHTFNIFTPSTIMRKQVLYKHIQIKNNIIEATWQIFMGKRSKSTDETEKLLKFTRPLVDEDQSTFKDLSVEELEMKLRDYERGLRRVEDIHTEYKLLLEEWNEMKDELFAVICDNIECMRVLIPMAQLNPQLE</sequence>
<evidence type="ECO:0000313" key="2">
    <source>
        <dbReference type="Proteomes" id="UP001642540"/>
    </source>
</evidence>
<dbReference type="Proteomes" id="UP001642540">
    <property type="component" value="Unassembled WGS sequence"/>
</dbReference>
<comment type="caution">
    <text evidence="1">The sequence shown here is derived from an EMBL/GenBank/DDBJ whole genome shotgun (WGS) entry which is preliminary data.</text>
</comment>
<protein>
    <submittedName>
        <fullName evidence="1">Uncharacterized protein</fullName>
    </submittedName>
</protein>
<accession>A0ABP1QM73</accession>
<proteinExistence type="predicted"/>
<dbReference type="EMBL" id="CAXLJM020000039">
    <property type="protein sequence ID" value="CAL8108015.1"/>
    <property type="molecule type" value="Genomic_DNA"/>
</dbReference>
<keyword evidence="2" id="KW-1185">Reference proteome</keyword>
<organism evidence="1 2">
    <name type="scientific">Orchesella dallaii</name>
    <dbReference type="NCBI Taxonomy" id="48710"/>
    <lineage>
        <taxon>Eukaryota</taxon>
        <taxon>Metazoa</taxon>
        <taxon>Ecdysozoa</taxon>
        <taxon>Arthropoda</taxon>
        <taxon>Hexapoda</taxon>
        <taxon>Collembola</taxon>
        <taxon>Entomobryomorpha</taxon>
        <taxon>Entomobryoidea</taxon>
        <taxon>Orchesellidae</taxon>
        <taxon>Orchesellinae</taxon>
        <taxon>Orchesella</taxon>
    </lineage>
</organism>
<reference evidence="1 2" key="1">
    <citation type="submission" date="2024-08" db="EMBL/GenBank/DDBJ databases">
        <authorList>
            <person name="Cucini C."/>
            <person name="Frati F."/>
        </authorList>
    </citation>
    <scope>NUCLEOTIDE SEQUENCE [LARGE SCALE GENOMIC DNA]</scope>
</reference>
<gene>
    <name evidence="1" type="ORF">ODALV1_LOCUS12846</name>
</gene>
<name>A0ABP1QM73_9HEXA</name>
<evidence type="ECO:0000313" key="1">
    <source>
        <dbReference type="EMBL" id="CAL8108015.1"/>
    </source>
</evidence>